<dbReference type="RefSeq" id="YP_008004039.1">
    <property type="nucleotide sequence ID" value="NC_021247.1"/>
</dbReference>
<gene>
    <name evidence="2" type="ORF">AHEV_216</name>
</gene>
<reference evidence="2" key="1">
    <citation type="journal article" date="2013" name="J. Virol.">
        <title>New Insights into the Evolution of Entomopoxvirinae from the Complete Genome Sequences of Four Entomopoxviruses Infecting Adoxophyes honmai, Choristoneura biennis, Choristoneura rosaceana, and Mythimna separata.</title>
        <authorList>
            <person name="Theze J."/>
            <person name="Takatsuka J."/>
            <person name="Li Z."/>
            <person name="Gallais J."/>
            <person name="Doucet D."/>
            <person name="Arif B."/>
            <person name="Nakai M."/>
            <person name="Herniou E.A."/>
        </authorList>
    </citation>
    <scope>NUCLEOTIDE SEQUENCE</scope>
    <source>
        <strain evidence="2">Tokyo</strain>
    </source>
</reference>
<evidence type="ECO:0000313" key="3">
    <source>
        <dbReference type="Proteomes" id="UP000792575"/>
    </source>
</evidence>
<keyword evidence="3" id="KW-1185">Reference proteome</keyword>
<accession>A0A916KPC9</accession>
<feature type="region of interest" description="Disordered" evidence="1">
    <location>
        <begin position="65"/>
        <end position="97"/>
    </location>
</feature>
<name>A0A916KPC9_9POXV</name>
<evidence type="ECO:0000256" key="1">
    <source>
        <dbReference type="SAM" id="MobiDB-lite"/>
    </source>
</evidence>
<protein>
    <submittedName>
        <fullName evidence="2">Uncharacterized protein</fullName>
    </submittedName>
</protein>
<dbReference type="EMBL" id="HF679131">
    <property type="protein sequence ID" value="CCU55537.1"/>
    <property type="molecule type" value="Genomic_DNA"/>
</dbReference>
<evidence type="ECO:0000313" key="2">
    <source>
        <dbReference type="EMBL" id="CCU55537.1"/>
    </source>
</evidence>
<proteinExistence type="predicted"/>
<sequence length="97" mass="11503">MDTETDNILEISEKDYNEILQNINNEKMESYKQEHSEELLKLVFNKFSKTFCNLEDVNKKVINEELEESTEEESTEEELDLSITTEEESTEEESEEK</sequence>
<dbReference type="GeneID" id="15614145"/>
<dbReference type="Proteomes" id="UP000792575">
    <property type="component" value="Genome"/>
</dbReference>
<dbReference type="KEGG" id="vg:15614145"/>
<organism evidence="2 3">
    <name type="scientific">Adoxophyes honmai entomopoxvirus 'L'</name>
    <dbReference type="NCBI Taxonomy" id="1293540"/>
    <lineage>
        <taxon>Viruses</taxon>
        <taxon>Varidnaviria</taxon>
        <taxon>Bamfordvirae</taxon>
        <taxon>Nucleocytoviricota</taxon>
        <taxon>Pokkesviricetes</taxon>
        <taxon>Chitovirales</taxon>
        <taxon>Poxviridae</taxon>
        <taxon>Entomopoxvirinae</taxon>
        <taxon>Betaentomopoxvirus</taxon>
        <taxon>Betaentomopoxvirus ahonmai</taxon>
    </lineage>
</organism>